<protein>
    <submittedName>
        <fullName evidence="9">Uncharacterized protein</fullName>
    </submittedName>
</protein>
<accession>L8WSN4</accession>
<comment type="caution">
    <text evidence="9">The sequence shown here is derived from an EMBL/GenBank/DDBJ whole genome shotgun (WGS) entry which is preliminary data.</text>
</comment>
<dbReference type="GO" id="GO:0005506">
    <property type="term" value="F:iron ion binding"/>
    <property type="evidence" value="ECO:0007669"/>
    <property type="project" value="InterPro"/>
</dbReference>
<keyword evidence="4" id="KW-0479">Metal-binding</keyword>
<comment type="similarity">
    <text evidence="2">Belongs to the cytochrome P450 family.</text>
</comment>
<name>L8WSN4_THACA</name>
<dbReference type="PANTHER" id="PTHR46300">
    <property type="entry name" value="P450, PUTATIVE (EUROFUNG)-RELATED-RELATED"/>
    <property type="match status" value="1"/>
</dbReference>
<reference evidence="9 10" key="1">
    <citation type="journal article" date="2013" name="Nat. Commun.">
        <title>The evolution and pathogenic mechanisms of the rice sheath blight pathogen.</title>
        <authorList>
            <person name="Zheng A."/>
            <person name="Lin R."/>
            <person name="Xu L."/>
            <person name="Qin P."/>
            <person name="Tang C."/>
            <person name="Ai P."/>
            <person name="Zhang D."/>
            <person name="Liu Y."/>
            <person name="Sun Z."/>
            <person name="Feng H."/>
            <person name="Wang Y."/>
            <person name="Chen Y."/>
            <person name="Liang X."/>
            <person name="Fu R."/>
            <person name="Li Q."/>
            <person name="Zhang J."/>
            <person name="Yu X."/>
            <person name="Xie Z."/>
            <person name="Ding L."/>
            <person name="Guan P."/>
            <person name="Tang J."/>
            <person name="Liang Y."/>
            <person name="Wang S."/>
            <person name="Deng Q."/>
            <person name="Li S."/>
            <person name="Zhu J."/>
            <person name="Wang L."/>
            <person name="Liu H."/>
            <person name="Li P."/>
        </authorList>
    </citation>
    <scope>NUCLEOTIDE SEQUENCE [LARGE SCALE GENOMIC DNA]</scope>
    <source>
        <strain evidence="10">AG-1 IA</strain>
    </source>
</reference>
<dbReference type="STRING" id="983506.L8WSN4"/>
<dbReference type="InterPro" id="IPR035985">
    <property type="entry name" value="Ubiquitin-activating_enz"/>
</dbReference>
<keyword evidence="8" id="KW-1133">Transmembrane helix</keyword>
<feature type="transmembrane region" description="Helical" evidence="8">
    <location>
        <begin position="306"/>
        <end position="327"/>
    </location>
</feature>
<keyword evidence="8" id="KW-0812">Transmembrane</keyword>
<dbReference type="GO" id="GO:0016705">
    <property type="term" value="F:oxidoreductase activity, acting on paired donors, with incorporation or reduction of molecular oxygen"/>
    <property type="evidence" value="ECO:0007669"/>
    <property type="project" value="InterPro"/>
</dbReference>
<evidence type="ECO:0000256" key="1">
    <source>
        <dbReference type="ARBA" id="ARBA00001971"/>
    </source>
</evidence>
<dbReference type="OrthoDB" id="1708823at2759"/>
<organism evidence="9 10">
    <name type="scientific">Thanatephorus cucumeris (strain AG1-IA)</name>
    <name type="common">Rice sheath blight fungus</name>
    <name type="synonym">Rhizoctonia solani</name>
    <dbReference type="NCBI Taxonomy" id="983506"/>
    <lineage>
        <taxon>Eukaryota</taxon>
        <taxon>Fungi</taxon>
        <taxon>Dikarya</taxon>
        <taxon>Basidiomycota</taxon>
        <taxon>Agaricomycotina</taxon>
        <taxon>Agaricomycetes</taxon>
        <taxon>Cantharellales</taxon>
        <taxon>Ceratobasidiaceae</taxon>
        <taxon>Rhizoctonia</taxon>
        <taxon>Rhizoctonia solani AG-1</taxon>
    </lineage>
</organism>
<keyword evidence="6" id="KW-0408">Iron</keyword>
<dbReference type="InterPro" id="IPR036396">
    <property type="entry name" value="Cyt_P450_sf"/>
</dbReference>
<keyword evidence="10" id="KW-1185">Reference proteome</keyword>
<keyword evidence="7" id="KW-0503">Monooxygenase</keyword>
<dbReference type="SUPFAM" id="SSF69572">
    <property type="entry name" value="Activating enzymes of the ubiquitin-like proteins"/>
    <property type="match status" value="1"/>
</dbReference>
<evidence type="ECO:0000313" key="10">
    <source>
        <dbReference type="Proteomes" id="UP000011668"/>
    </source>
</evidence>
<keyword evidence="3" id="KW-0349">Heme</keyword>
<evidence type="ECO:0000256" key="3">
    <source>
        <dbReference type="ARBA" id="ARBA00022617"/>
    </source>
</evidence>
<evidence type="ECO:0000256" key="4">
    <source>
        <dbReference type="ARBA" id="ARBA00022723"/>
    </source>
</evidence>
<sequence length="410" mass="44250">MGSMSHKLHCICGLDRPTVTSVLLFDIVPNVDFARIAQSLAIAPSATATFAALGARFAFETAHGRSPTPGSDEDYVLLEQCFNTLIGGDAGEEGKIALGELLKSSRVGERWLDCRSGDGSNSHAAVGPTEISYPTPKIIFLDYTLLFEPFTFPLHSSKLALHPIGVAGVEPKPIIRQPGDGCRSISCIFQAHKCRGMRESYGRGRDSGRCPSTVLAWLHRAPTAELPTTAALVGGLVAQEAIKVITRQYIPIDGTCIIDLVSSTTTMKGILVRDRHMVEPRKGQGRPTRTESTIPISARHSVSPSVALYSPLVLISACLCALVIRVISWRIRRGRLPAGPPAHPIWGHVDLVKSPRLHLIAAEWTKSFVTLHFMGTNTVIINSAADAVELLDKRAASTSGRPREVMMGEV</sequence>
<keyword evidence="5" id="KW-0560">Oxidoreductase</keyword>
<keyword evidence="8" id="KW-0472">Membrane</keyword>
<dbReference type="EMBL" id="AFRT01001629">
    <property type="protein sequence ID" value="ELU39787.1"/>
    <property type="molecule type" value="Genomic_DNA"/>
</dbReference>
<dbReference type="GO" id="GO:0004497">
    <property type="term" value="F:monooxygenase activity"/>
    <property type="evidence" value="ECO:0007669"/>
    <property type="project" value="UniProtKB-KW"/>
</dbReference>
<dbReference type="Gene3D" id="1.10.630.10">
    <property type="entry name" value="Cytochrome P450"/>
    <property type="match status" value="1"/>
</dbReference>
<evidence type="ECO:0000256" key="7">
    <source>
        <dbReference type="ARBA" id="ARBA00023033"/>
    </source>
</evidence>
<evidence type="ECO:0000256" key="8">
    <source>
        <dbReference type="SAM" id="Phobius"/>
    </source>
</evidence>
<evidence type="ECO:0000256" key="2">
    <source>
        <dbReference type="ARBA" id="ARBA00010617"/>
    </source>
</evidence>
<dbReference type="SUPFAM" id="SSF48264">
    <property type="entry name" value="Cytochrome P450"/>
    <property type="match status" value="1"/>
</dbReference>
<dbReference type="InterPro" id="IPR050364">
    <property type="entry name" value="Cytochrome_P450_fung"/>
</dbReference>
<dbReference type="GO" id="GO:0008641">
    <property type="term" value="F:ubiquitin-like modifier activating enzyme activity"/>
    <property type="evidence" value="ECO:0007669"/>
    <property type="project" value="InterPro"/>
</dbReference>
<dbReference type="HOGENOM" id="CLU_671175_0_0_1"/>
<evidence type="ECO:0000256" key="5">
    <source>
        <dbReference type="ARBA" id="ARBA00023002"/>
    </source>
</evidence>
<comment type="cofactor">
    <cofactor evidence="1">
        <name>heme</name>
        <dbReference type="ChEBI" id="CHEBI:30413"/>
    </cofactor>
</comment>
<dbReference type="GO" id="GO:0020037">
    <property type="term" value="F:heme binding"/>
    <property type="evidence" value="ECO:0007669"/>
    <property type="project" value="InterPro"/>
</dbReference>
<dbReference type="Proteomes" id="UP000011668">
    <property type="component" value="Unassembled WGS sequence"/>
</dbReference>
<proteinExistence type="inferred from homology"/>
<dbReference type="Gene3D" id="3.40.50.12550">
    <property type="entry name" value="Ubiquitin-activating enzyme E1, inactive adenylation domain, subdomain 2"/>
    <property type="match status" value="1"/>
</dbReference>
<evidence type="ECO:0000313" key="9">
    <source>
        <dbReference type="EMBL" id="ELU39787.1"/>
    </source>
</evidence>
<dbReference type="PANTHER" id="PTHR46300:SF4">
    <property type="entry name" value="CYTOCHROME P450 98A3"/>
    <property type="match status" value="1"/>
</dbReference>
<dbReference type="AlphaFoldDB" id="L8WSN4"/>
<evidence type="ECO:0000256" key="6">
    <source>
        <dbReference type="ARBA" id="ARBA00023004"/>
    </source>
</evidence>
<gene>
    <name evidence="9" type="ORF">AG1IA_06195</name>
</gene>